<dbReference type="PANTHER" id="PTHR33747">
    <property type="entry name" value="UPF0225 PROTEIN SCO1677"/>
    <property type="match status" value="1"/>
</dbReference>
<dbReference type="InterPro" id="IPR004027">
    <property type="entry name" value="SEC_C_motif"/>
</dbReference>
<dbReference type="Pfam" id="PF02810">
    <property type="entry name" value="SEC-C"/>
    <property type="match status" value="1"/>
</dbReference>
<dbReference type="NCBIfam" id="NF004088">
    <property type="entry name" value="PRK05590.1"/>
    <property type="match status" value="1"/>
</dbReference>
<accession>A0A4Q0I454</accession>
<keyword evidence="2" id="KW-1185">Reference proteome</keyword>
<evidence type="ECO:0000313" key="1">
    <source>
        <dbReference type="EMBL" id="RXE59073.1"/>
    </source>
</evidence>
<dbReference type="SUPFAM" id="SSF103642">
    <property type="entry name" value="Sec-C motif"/>
    <property type="match status" value="1"/>
</dbReference>
<reference evidence="2" key="1">
    <citation type="submission" date="2018-11" db="EMBL/GenBank/DDBJ databases">
        <title>Genome sequencing of a novel mesophilic and cellulolytic organism within the genus Hungateiclostridium.</title>
        <authorList>
            <person name="Rettenmaier R."/>
            <person name="Liebl W."/>
            <person name="Zverlov V."/>
        </authorList>
    </citation>
    <scope>NUCLEOTIDE SEQUENCE [LARGE SCALE GENOMIC DNA]</scope>
    <source>
        <strain evidence="2">N2K1</strain>
    </source>
</reference>
<dbReference type="OrthoDB" id="5872at2"/>
<proteinExistence type="predicted"/>
<dbReference type="Proteomes" id="UP000289166">
    <property type="component" value="Unassembled WGS sequence"/>
</dbReference>
<dbReference type="PANTHER" id="PTHR33747:SF1">
    <property type="entry name" value="ADENYLATE CYCLASE-ASSOCIATED CAP C-TERMINAL DOMAIN-CONTAINING PROTEIN"/>
    <property type="match status" value="1"/>
</dbReference>
<name>A0A4Q0I454_9FIRM</name>
<evidence type="ECO:0000313" key="2">
    <source>
        <dbReference type="Proteomes" id="UP000289166"/>
    </source>
</evidence>
<dbReference type="EMBL" id="RLII01000009">
    <property type="protein sequence ID" value="RXE59073.1"/>
    <property type="molecule type" value="Genomic_DNA"/>
</dbReference>
<organism evidence="1 2">
    <name type="scientific">Acetivibrio mesophilus</name>
    <dbReference type="NCBI Taxonomy" id="2487273"/>
    <lineage>
        <taxon>Bacteria</taxon>
        <taxon>Bacillati</taxon>
        <taxon>Bacillota</taxon>
        <taxon>Clostridia</taxon>
        <taxon>Eubacteriales</taxon>
        <taxon>Oscillospiraceae</taxon>
        <taxon>Acetivibrio</taxon>
    </lineage>
</organism>
<sequence length="167" mass="19619">MVHMSLFNEWQELCEKERPQEEDTKFWNQYLEKEAKIYESILESHEEVIEGKLVELAEKFDMEPVVFAGFMDGINTSLEKAVNLEELSEDSNISLKVDFEKLYYNMLDAKAHWLYNLPQWDNVLTRERRKEILKEYNKAHIAVSNKVGRNEPCICGSGKKYKKCCGA</sequence>
<comment type="caution">
    <text evidence="1">The sequence shown here is derived from an EMBL/GenBank/DDBJ whole genome shotgun (WGS) entry which is preliminary data.</text>
</comment>
<dbReference type="AlphaFoldDB" id="A0A4Q0I454"/>
<protein>
    <submittedName>
        <fullName evidence="1">SEC-C domain-containing protein</fullName>
    </submittedName>
</protein>
<dbReference type="Gene3D" id="3.10.450.50">
    <property type="match status" value="1"/>
</dbReference>
<gene>
    <name evidence="1" type="ORF">EFD62_08905</name>
</gene>